<accession>A0AAP4B9V4</accession>
<keyword evidence="4" id="KW-0804">Transcription</keyword>
<organism evidence="6 7">
    <name type="scientific">Fusibacillus kribbianus</name>
    <dbReference type="NCBI Taxonomy" id="3044208"/>
    <lineage>
        <taxon>Bacteria</taxon>
        <taxon>Bacillati</taxon>
        <taxon>Bacillota</taxon>
        <taxon>Clostridia</taxon>
        <taxon>Lachnospirales</taxon>
        <taxon>Lachnospiraceae</taxon>
        <taxon>Fusibacillus</taxon>
    </lineage>
</organism>
<dbReference type="PRINTS" id="PR00039">
    <property type="entry name" value="HTHLYSR"/>
</dbReference>
<name>A0AAP4B9V4_9FIRM</name>
<dbReference type="InterPro" id="IPR005119">
    <property type="entry name" value="LysR_subst-bd"/>
</dbReference>
<evidence type="ECO:0000259" key="5">
    <source>
        <dbReference type="PROSITE" id="PS50931"/>
    </source>
</evidence>
<dbReference type="Proteomes" id="UP001300383">
    <property type="component" value="Unassembled WGS sequence"/>
</dbReference>
<dbReference type="Pfam" id="PF00126">
    <property type="entry name" value="HTH_1"/>
    <property type="match status" value="1"/>
</dbReference>
<comment type="similarity">
    <text evidence="1">Belongs to the LysR transcriptional regulatory family.</text>
</comment>
<evidence type="ECO:0000256" key="1">
    <source>
        <dbReference type="ARBA" id="ARBA00009437"/>
    </source>
</evidence>
<proteinExistence type="inferred from homology"/>
<feature type="domain" description="HTH lysR-type" evidence="5">
    <location>
        <begin position="9"/>
        <end position="60"/>
    </location>
</feature>
<dbReference type="Gene3D" id="3.40.190.290">
    <property type="match status" value="1"/>
</dbReference>
<keyword evidence="3" id="KW-0238">DNA-binding</keyword>
<dbReference type="PROSITE" id="PS50931">
    <property type="entry name" value="HTH_LYSR"/>
    <property type="match status" value="1"/>
</dbReference>
<dbReference type="InterPro" id="IPR036388">
    <property type="entry name" value="WH-like_DNA-bd_sf"/>
</dbReference>
<dbReference type="Gene3D" id="1.10.10.10">
    <property type="entry name" value="Winged helix-like DNA-binding domain superfamily/Winged helix DNA-binding domain"/>
    <property type="match status" value="1"/>
</dbReference>
<dbReference type="SUPFAM" id="SSF53850">
    <property type="entry name" value="Periplasmic binding protein-like II"/>
    <property type="match status" value="1"/>
</dbReference>
<gene>
    <name evidence="6" type="ORF">QJ036_03465</name>
</gene>
<dbReference type="EMBL" id="JASGBQ010000003">
    <property type="protein sequence ID" value="MDI9241537.1"/>
    <property type="molecule type" value="Genomic_DNA"/>
</dbReference>
<evidence type="ECO:0000256" key="4">
    <source>
        <dbReference type="ARBA" id="ARBA00023163"/>
    </source>
</evidence>
<dbReference type="CDD" id="cd05466">
    <property type="entry name" value="PBP2_LTTR_substrate"/>
    <property type="match status" value="1"/>
</dbReference>
<dbReference type="InterPro" id="IPR036390">
    <property type="entry name" value="WH_DNA-bd_sf"/>
</dbReference>
<protein>
    <submittedName>
        <fullName evidence="6">LysR family transcriptional regulator</fullName>
    </submittedName>
</protein>
<dbReference type="SUPFAM" id="SSF46785">
    <property type="entry name" value="Winged helix' DNA-binding domain"/>
    <property type="match status" value="1"/>
</dbReference>
<dbReference type="InterPro" id="IPR000847">
    <property type="entry name" value="LysR_HTH_N"/>
</dbReference>
<dbReference type="AlphaFoldDB" id="A0AAP4B9V4"/>
<evidence type="ECO:0000256" key="2">
    <source>
        <dbReference type="ARBA" id="ARBA00023015"/>
    </source>
</evidence>
<dbReference type="Pfam" id="PF03466">
    <property type="entry name" value="LysR_substrate"/>
    <property type="match status" value="1"/>
</dbReference>
<reference evidence="6 7" key="1">
    <citation type="submission" date="2023-05" db="EMBL/GenBank/DDBJ databases">
        <title>[ruminococcus] sp. nov., isolated from a pig farm feces dump.</title>
        <authorList>
            <person name="Chang Y.-H."/>
        </authorList>
    </citation>
    <scope>NUCLEOTIDE SEQUENCE [LARGE SCALE GENOMIC DNA]</scope>
    <source>
        <strain evidence="6 7">YH-rum2234</strain>
    </source>
</reference>
<dbReference type="RefSeq" id="WP_283230045.1">
    <property type="nucleotide sequence ID" value="NZ_JASGBQ010000003.1"/>
</dbReference>
<dbReference type="PANTHER" id="PTHR30126">
    <property type="entry name" value="HTH-TYPE TRANSCRIPTIONAL REGULATOR"/>
    <property type="match status" value="1"/>
</dbReference>
<sequence length="294" mass="32352">MSVSFEYYKIFYYVAKYKSITAAARALFLSQPTVSHYIHSLEEELACTLFLRSKKGVSLTPEAELLFSHVERACGELWQAEAALAASKSFDAGIVRIGASEMTLHNFLLPYLEKFKTLYPSLKLKISSSTTPDTISALKEGAIDFAIVISPLEHWDGLSVTPLSSFRDIVIAGSRFENLRGKVMSLTELSHYPLICLAQGTATRYFLEQQFFACGLTLEPDVEPATTDLVTPMAAHNLGIGFVPEDFAANALAEGSVFRIPIKEELPPRHVCVVSDSSHPVSLAGKQFLKLLVP</sequence>
<evidence type="ECO:0000313" key="6">
    <source>
        <dbReference type="EMBL" id="MDI9241537.1"/>
    </source>
</evidence>
<evidence type="ECO:0000313" key="7">
    <source>
        <dbReference type="Proteomes" id="UP001300383"/>
    </source>
</evidence>
<keyword evidence="7" id="KW-1185">Reference proteome</keyword>
<evidence type="ECO:0000256" key="3">
    <source>
        <dbReference type="ARBA" id="ARBA00023125"/>
    </source>
</evidence>
<comment type="caution">
    <text evidence="6">The sequence shown here is derived from an EMBL/GenBank/DDBJ whole genome shotgun (WGS) entry which is preliminary data.</text>
</comment>
<dbReference type="PANTHER" id="PTHR30126:SF64">
    <property type="entry name" value="HTH-TYPE TRANSCRIPTIONAL REGULATOR CITR"/>
    <property type="match status" value="1"/>
</dbReference>
<keyword evidence="2" id="KW-0805">Transcription regulation</keyword>
<dbReference type="GO" id="GO:0003700">
    <property type="term" value="F:DNA-binding transcription factor activity"/>
    <property type="evidence" value="ECO:0007669"/>
    <property type="project" value="InterPro"/>
</dbReference>
<dbReference type="GO" id="GO:0000976">
    <property type="term" value="F:transcription cis-regulatory region binding"/>
    <property type="evidence" value="ECO:0007669"/>
    <property type="project" value="TreeGrafter"/>
</dbReference>